<dbReference type="Pfam" id="PF25893">
    <property type="entry name" value="HH_CzcB"/>
    <property type="match status" value="1"/>
</dbReference>
<feature type="region of interest" description="Disordered" evidence="3">
    <location>
        <begin position="28"/>
        <end position="82"/>
    </location>
</feature>
<evidence type="ECO:0000313" key="10">
    <source>
        <dbReference type="Proteomes" id="UP000694660"/>
    </source>
</evidence>
<dbReference type="InterPro" id="IPR058647">
    <property type="entry name" value="BSH_CzcB-like"/>
</dbReference>
<dbReference type="InterPro" id="IPR058646">
    <property type="entry name" value="CzcB_N"/>
</dbReference>
<dbReference type="RefSeq" id="WP_214362936.1">
    <property type="nucleotide sequence ID" value="NZ_JAEKFT010000023.1"/>
</dbReference>
<keyword evidence="9" id="KW-0614">Plasmid</keyword>
<keyword evidence="2" id="KW-0813">Transport</keyword>
<dbReference type="InterPro" id="IPR058792">
    <property type="entry name" value="Beta-barrel_RND_2"/>
</dbReference>
<evidence type="ECO:0000259" key="5">
    <source>
        <dbReference type="Pfam" id="PF25954"/>
    </source>
</evidence>
<feature type="domain" description="CzcB-like C-terminal circularly permuted SH3-like" evidence="8">
    <location>
        <begin position="449"/>
        <end position="509"/>
    </location>
</feature>
<dbReference type="PANTHER" id="PTHR30097:SF4">
    <property type="entry name" value="SLR6042 PROTEIN"/>
    <property type="match status" value="1"/>
</dbReference>
<dbReference type="Pfam" id="PF25971">
    <property type="entry name" value="CzcB_N"/>
    <property type="match status" value="1"/>
</dbReference>
<dbReference type="GO" id="GO:0046914">
    <property type="term" value="F:transition metal ion binding"/>
    <property type="evidence" value="ECO:0007669"/>
    <property type="project" value="TreeGrafter"/>
</dbReference>
<geneLocation type="plasmid" evidence="9">
    <name>unnamed1</name>
</geneLocation>
<dbReference type="GO" id="GO:0016020">
    <property type="term" value="C:membrane"/>
    <property type="evidence" value="ECO:0007669"/>
    <property type="project" value="InterPro"/>
</dbReference>
<comment type="caution">
    <text evidence="9">The sequence shown here is derived from an EMBL/GenBank/DDBJ whole genome shotgun (WGS) entry which is preliminary data.</text>
</comment>
<evidence type="ECO:0000259" key="8">
    <source>
        <dbReference type="Pfam" id="PF25975"/>
    </source>
</evidence>
<evidence type="ECO:0000259" key="6">
    <source>
        <dbReference type="Pfam" id="PF25971"/>
    </source>
</evidence>
<protein>
    <submittedName>
        <fullName evidence="9">Efflux RND transporter periplasmic adaptor subunit</fullName>
    </submittedName>
</protein>
<dbReference type="Pfam" id="PF25973">
    <property type="entry name" value="BSH_CzcB"/>
    <property type="match status" value="1"/>
</dbReference>
<proteinExistence type="inferred from homology"/>
<reference evidence="10" key="1">
    <citation type="journal article" date="2022" name="ISME J.">
        <title>Genetic and phylogenetic analysis of dissimilatory iodate-reducing bacteria identifies potential niches across the world's oceans.</title>
        <authorList>
            <person name="Reyes-Umana V."/>
            <person name="Henning Z."/>
            <person name="Lee K."/>
            <person name="Barnum T.P."/>
            <person name="Coates J.D."/>
        </authorList>
    </citation>
    <scope>NUCLEOTIDE SEQUENCE [LARGE SCALE GENOMIC DNA]</scope>
    <source>
        <strain evidence="10">IR12</strain>
    </source>
</reference>
<name>A0A944DA64_DENI1</name>
<dbReference type="InterPro" id="IPR006143">
    <property type="entry name" value="RND_pump_MFP"/>
</dbReference>
<feature type="compositionally biased region" description="Basic and acidic residues" evidence="3">
    <location>
        <begin position="36"/>
        <end position="73"/>
    </location>
</feature>
<dbReference type="SUPFAM" id="SSF111369">
    <property type="entry name" value="HlyD-like secretion proteins"/>
    <property type="match status" value="1"/>
</dbReference>
<dbReference type="InterPro" id="IPR058648">
    <property type="entry name" value="HH_CzcB-like"/>
</dbReference>
<feature type="domain" description="CzcB-like barrel-sandwich hybrid" evidence="7">
    <location>
        <begin position="220"/>
        <end position="364"/>
    </location>
</feature>
<dbReference type="EMBL" id="JAEKFT010000023">
    <property type="protein sequence ID" value="MBT0963030.1"/>
    <property type="molecule type" value="Genomic_DNA"/>
</dbReference>
<feature type="domain" description="CzcB-like alpha-helical hairpin" evidence="4">
    <location>
        <begin position="259"/>
        <end position="318"/>
    </location>
</feature>
<dbReference type="GO" id="GO:0015679">
    <property type="term" value="P:plasma membrane copper ion transport"/>
    <property type="evidence" value="ECO:0007669"/>
    <property type="project" value="TreeGrafter"/>
</dbReference>
<evidence type="ECO:0000256" key="3">
    <source>
        <dbReference type="SAM" id="MobiDB-lite"/>
    </source>
</evidence>
<dbReference type="Gene3D" id="2.40.50.100">
    <property type="match status" value="1"/>
</dbReference>
<evidence type="ECO:0000313" key="9">
    <source>
        <dbReference type="EMBL" id="MBT0963030.1"/>
    </source>
</evidence>
<dbReference type="Pfam" id="PF25975">
    <property type="entry name" value="CzcB_C"/>
    <property type="match status" value="1"/>
</dbReference>
<sequence length="521" mass="55207">MIEKKQAVLAAAIVLIGGLAGTAMLGASPSTQAPVADRHGEASAHGDEEHHGAPPRTNHADDDQHADGEHHDAASVPGVHGGQVFSAGDTRVEFLLSEEGGSPHIRMWSFDHDRVLAPGTVKASGRLVRADGSVEELAFAVADDYLKSTTEVAEPHVFDANISVEVNGEKLTINYVAEEGKVELTDAQIDDAGVVVDTAAPAKIKTVLRLPGEIRFNEDRTAHVVPRLSGLVESVPAKLGQSVKRGEVLAVIASASLSEQRSELLAATKRRALAQSTFVREKRLWEEKVSAEQDYLQATQVLQEADIAVANAQQKLKALGAGTTISGALNRYEIRAPFDGVIVEKHLSLGEAVKEDTSIFTISDLSSVWAEIVVPAKDLNTIRVGEEVAISATAFESRTTGTISYVGALLGQDTRTAKAQVTLANPDMAWRPGLFVDVDVISSEKTVPVSVATEAVHTVEEQPVVFIRTRGGFVPQPVMLGSSDGMRTEIIEGLKAGTPHAAAGSFVIKAELGKGSAEHSH</sequence>
<dbReference type="Pfam" id="PF25954">
    <property type="entry name" value="Beta-barrel_RND_2"/>
    <property type="match status" value="1"/>
</dbReference>
<dbReference type="Gene3D" id="1.10.287.470">
    <property type="entry name" value="Helix hairpin bin"/>
    <property type="match status" value="1"/>
</dbReference>
<dbReference type="Proteomes" id="UP000694660">
    <property type="component" value="Unassembled WGS sequence"/>
</dbReference>
<feature type="domain" description="CzcB N-terminal" evidence="6">
    <location>
        <begin position="82"/>
        <end position="171"/>
    </location>
</feature>
<dbReference type="InterPro" id="IPR051909">
    <property type="entry name" value="MFP_Cation_Efflux"/>
</dbReference>
<evidence type="ECO:0000256" key="2">
    <source>
        <dbReference type="ARBA" id="ARBA00022448"/>
    </source>
</evidence>
<feature type="domain" description="CusB-like beta-barrel" evidence="5">
    <location>
        <begin position="367"/>
        <end position="441"/>
    </location>
</feature>
<dbReference type="GO" id="GO:0060003">
    <property type="term" value="P:copper ion export"/>
    <property type="evidence" value="ECO:0007669"/>
    <property type="project" value="TreeGrafter"/>
</dbReference>
<gene>
    <name evidence="9" type="ORF">I8J34_17755</name>
</gene>
<dbReference type="Gene3D" id="2.40.420.20">
    <property type="match status" value="1"/>
</dbReference>
<dbReference type="Gene3D" id="2.40.30.170">
    <property type="match status" value="1"/>
</dbReference>
<dbReference type="GO" id="GO:0022857">
    <property type="term" value="F:transmembrane transporter activity"/>
    <property type="evidence" value="ECO:0007669"/>
    <property type="project" value="InterPro"/>
</dbReference>
<dbReference type="FunFam" id="2.40.30.170:FF:000010">
    <property type="entry name" value="Efflux RND transporter periplasmic adaptor subunit"/>
    <property type="match status" value="1"/>
</dbReference>
<evidence type="ECO:0000259" key="4">
    <source>
        <dbReference type="Pfam" id="PF25893"/>
    </source>
</evidence>
<dbReference type="GO" id="GO:0030288">
    <property type="term" value="C:outer membrane-bounded periplasmic space"/>
    <property type="evidence" value="ECO:0007669"/>
    <property type="project" value="TreeGrafter"/>
</dbReference>
<evidence type="ECO:0000256" key="1">
    <source>
        <dbReference type="ARBA" id="ARBA00009477"/>
    </source>
</evidence>
<dbReference type="AlphaFoldDB" id="A0A944DA64"/>
<accession>A0A944DA64</accession>
<keyword evidence="10" id="KW-1185">Reference proteome</keyword>
<organism evidence="9 10">
    <name type="scientific">Denitromonas iodatirespirans</name>
    <dbReference type="NCBI Taxonomy" id="2795389"/>
    <lineage>
        <taxon>Bacteria</taxon>
        <taxon>Pseudomonadati</taxon>
        <taxon>Pseudomonadota</taxon>
        <taxon>Betaproteobacteria</taxon>
        <taxon>Rhodocyclales</taxon>
        <taxon>Zoogloeaceae</taxon>
        <taxon>Denitromonas</taxon>
    </lineage>
</organism>
<dbReference type="NCBIfam" id="TIGR01730">
    <property type="entry name" value="RND_mfp"/>
    <property type="match status" value="1"/>
</dbReference>
<evidence type="ECO:0000259" key="7">
    <source>
        <dbReference type="Pfam" id="PF25973"/>
    </source>
</evidence>
<dbReference type="PANTHER" id="PTHR30097">
    <property type="entry name" value="CATION EFFLUX SYSTEM PROTEIN CUSB"/>
    <property type="match status" value="1"/>
</dbReference>
<dbReference type="InterPro" id="IPR058649">
    <property type="entry name" value="CzcB_C"/>
</dbReference>
<comment type="similarity">
    <text evidence="1">Belongs to the membrane fusion protein (MFP) (TC 8.A.1) family.</text>
</comment>